<keyword evidence="5" id="KW-0472">Membrane</keyword>
<dbReference type="Pfam" id="PF00211">
    <property type="entry name" value="Guanylate_cyc"/>
    <property type="match status" value="1"/>
</dbReference>
<keyword evidence="3" id="KW-0547">Nucleotide-binding</keyword>
<dbReference type="PROSITE" id="PS50125">
    <property type="entry name" value="GUANYLATE_CYCLASE_2"/>
    <property type="match status" value="1"/>
</dbReference>
<dbReference type="EMBL" id="JACIEN010000003">
    <property type="protein sequence ID" value="MBB4018029.1"/>
    <property type="molecule type" value="Genomic_DNA"/>
</dbReference>
<evidence type="ECO:0000259" key="9">
    <source>
        <dbReference type="PROSITE" id="PS50125"/>
    </source>
</evidence>
<dbReference type="RefSeq" id="WP_183317106.1">
    <property type="nucleotide sequence ID" value="NZ_JACIEN010000003.1"/>
</dbReference>
<evidence type="ECO:0000256" key="2">
    <source>
        <dbReference type="ARBA" id="ARBA00022692"/>
    </source>
</evidence>
<keyword evidence="11" id="KW-1185">Reference proteome</keyword>
<evidence type="ECO:0000256" key="5">
    <source>
        <dbReference type="ARBA" id="ARBA00023136"/>
    </source>
</evidence>
<dbReference type="InterPro" id="IPR001054">
    <property type="entry name" value="A/G_cyclase"/>
</dbReference>
<dbReference type="SUPFAM" id="SSF55781">
    <property type="entry name" value="GAF domain-like"/>
    <property type="match status" value="1"/>
</dbReference>
<evidence type="ECO:0000313" key="11">
    <source>
        <dbReference type="Proteomes" id="UP000577362"/>
    </source>
</evidence>
<dbReference type="GO" id="GO:0009190">
    <property type="term" value="P:cyclic nucleotide biosynthetic process"/>
    <property type="evidence" value="ECO:0007669"/>
    <property type="project" value="InterPro"/>
</dbReference>
<name>A0A840C3F4_9HYPH</name>
<dbReference type="Proteomes" id="UP000577362">
    <property type="component" value="Unassembled WGS sequence"/>
</dbReference>
<dbReference type="GO" id="GO:0000166">
    <property type="term" value="F:nucleotide binding"/>
    <property type="evidence" value="ECO:0007669"/>
    <property type="project" value="UniProtKB-KW"/>
</dbReference>
<evidence type="ECO:0000256" key="7">
    <source>
        <dbReference type="RuleBase" id="RU000405"/>
    </source>
</evidence>
<keyword evidence="4" id="KW-1133">Transmembrane helix</keyword>
<evidence type="ECO:0000256" key="3">
    <source>
        <dbReference type="ARBA" id="ARBA00022741"/>
    </source>
</evidence>
<dbReference type="PANTHER" id="PTHR11920:SF335">
    <property type="entry name" value="GUANYLATE CYCLASE"/>
    <property type="match status" value="1"/>
</dbReference>
<proteinExistence type="inferred from homology"/>
<dbReference type="CDD" id="cd07302">
    <property type="entry name" value="CHD"/>
    <property type="match status" value="1"/>
</dbReference>
<dbReference type="SUPFAM" id="SSF55073">
    <property type="entry name" value="Nucleotide cyclase"/>
    <property type="match status" value="1"/>
</dbReference>
<dbReference type="AlphaFoldDB" id="A0A840C3F4"/>
<evidence type="ECO:0000256" key="6">
    <source>
        <dbReference type="ARBA" id="ARBA00023239"/>
    </source>
</evidence>
<dbReference type="PANTHER" id="PTHR11920">
    <property type="entry name" value="GUANYLYL CYCLASE"/>
    <property type="match status" value="1"/>
</dbReference>
<gene>
    <name evidence="10" type="ORF">GGR16_003063</name>
</gene>
<reference evidence="10 11" key="1">
    <citation type="submission" date="2020-08" db="EMBL/GenBank/DDBJ databases">
        <title>Genomic Encyclopedia of Type Strains, Phase IV (KMG-IV): sequencing the most valuable type-strain genomes for metagenomic binning, comparative biology and taxonomic classification.</title>
        <authorList>
            <person name="Goeker M."/>
        </authorList>
    </citation>
    <scope>NUCLEOTIDE SEQUENCE [LARGE SCALE GENOMIC DNA]</scope>
    <source>
        <strain evidence="10 11">DSM 103737</strain>
    </source>
</reference>
<dbReference type="GO" id="GO:0035556">
    <property type="term" value="P:intracellular signal transduction"/>
    <property type="evidence" value="ECO:0007669"/>
    <property type="project" value="InterPro"/>
</dbReference>
<dbReference type="GO" id="GO:0016020">
    <property type="term" value="C:membrane"/>
    <property type="evidence" value="ECO:0007669"/>
    <property type="project" value="UniProtKB-SubCell"/>
</dbReference>
<dbReference type="InterPro" id="IPR003018">
    <property type="entry name" value="GAF"/>
</dbReference>
<evidence type="ECO:0000256" key="1">
    <source>
        <dbReference type="ARBA" id="ARBA00004370"/>
    </source>
</evidence>
<dbReference type="InterPro" id="IPR050401">
    <property type="entry name" value="Cyclic_nucleotide_synthase"/>
</dbReference>
<dbReference type="Gene3D" id="3.30.70.1230">
    <property type="entry name" value="Nucleotide cyclase"/>
    <property type="match status" value="1"/>
</dbReference>
<keyword evidence="2" id="KW-0812">Transmembrane</keyword>
<comment type="similarity">
    <text evidence="7">Belongs to the adenylyl cyclase class-4/guanylyl cyclase family.</text>
</comment>
<comment type="caution">
    <text evidence="10">The sequence shown here is derived from an EMBL/GenBank/DDBJ whole genome shotgun (WGS) entry which is preliminary data.</text>
</comment>
<feature type="domain" description="Guanylate cyclase" evidence="9">
    <location>
        <begin position="220"/>
        <end position="351"/>
    </location>
</feature>
<dbReference type="Pfam" id="PF01590">
    <property type="entry name" value="GAF"/>
    <property type="match status" value="1"/>
</dbReference>
<comment type="subcellular location">
    <subcellularLocation>
        <location evidence="1">Membrane</location>
    </subcellularLocation>
</comment>
<dbReference type="SMART" id="SM00065">
    <property type="entry name" value="GAF"/>
    <property type="match status" value="1"/>
</dbReference>
<keyword evidence="6 7" id="KW-0456">Lyase</keyword>
<dbReference type="SMART" id="SM00044">
    <property type="entry name" value="CYCc"/>
    <property type="match status" value="1"/>
</dbReference>
<dbReference type="PROSITE" id="PS00452">
    <property type="entry name" value="GUANYLATE_CYCLASE_1"/>
    <property type="match status" value="1"/>
</dbReference>
<dbReference type="Gene3D" id="3.30.450.40">
    <property type="match status" value="1"/>
</dbReference>
<keyword evidence="8" id="KW-0175">Coiled coil</keyword>
<accession>A0A840C3F4</accession>
<evidence type="ECO:0000256" key="8">
    <source>
        <dbReference type="SAM" id="Coils"/>
    </source>
</evidence>
<evidence type="ECO:0000313" key="10">
    <source>
        <dbReference type="EMBL" id="MBB4018029.1"/>
    </source>
</evidence>
<protein>
    <submittedName>
        <fullName evidence="10">Class 3 adenylate cyclase</fullName>
    </submittedName>
</protein>
<evidence type="ECO:0000256" key="4">
    <source>
        <dbReference type="ARBA" id="ARBA00022989"/>
    </source>
</evidence>
<sequence length="426" mass="47245">MAISAQPGEEARLAALARYAVLDTPPEFPFDALTELAAQICDCPAALIGLIDERREFLKAKYGLPPELTECPRDITICSQTLSRNDLLYIPDTMADERCRNLGTVAGEPHVRFYCGMPLINSEGYALGTLCVIDFTAHEISAGQQEAIRQLARQAVAQLELRRQLIERNEMLRALEEARTALIAEKDKADSLLLDILPAAIAEELKRDHRVEPRYYESASVIFTDFENFTHLTEQTEPAGLIGELDRVFSCFDEIAARNRVEKLKTIGDAYLCVGGVPVANRSHPIDACLAALQIRAATARANRARAKLHMRPWPLRIGIHTGPLIAGVVGRHKFTFDIWGDTVNLAERMEAACPPDEINISDRTCLYVAALFETEPRGSVAVKNKGPLPMHYLRRIRPEFSADEAGTLPNDLFWLAAHAANHRAA</sequence>
<dbReference type="GO" id="GO:0004016">
    <property type="term" value="F:adenylate cyclase activity"/>
    <property type="evidence" value="ECO:0007669"/>
    <property type="project" value="UniProtKB-ARBA"/>
</dbReference>
<feature type="coiled-coil region" evidence="8">
    <location>
        <begin position="149"/>
        <end position="192"/>
    </location>
</feature>
<organism evidence="10 11">
    <name type="scientific">Chelatococcus caeni</name>
    <dbReference type="NCBI Taxonomy" id="1348468"/>
    <lineage>
        <taxon>Bacteria</taxon>
        <taxon>Pseudomonadati</taxon>
        <taxon>Pseudomonadota</taxon>
        <taxon>Alphaproteobacteria</taxon>
        <taxon>Hyphomicrobiales</taxon>
        <taxon>Chelatococcaceae</taxon>
        <taxon>Chelatococcus</taxon>
    </lineage>
</organism>
<dbReference type="InterPro" id="IPR018297">
    <property type="entry name" value="A/G_cyclase_CS"/>
</dbReference>
<dbReference type="InterPro" id="IPR029016">
    <property type="entry name" value="GAF-like_dom_sf"/>
</dbReference>
<dbReference type="InterPro" id="IPR029787">
    <property type="entry name" value="Nucleotide_cyclase"/>
</dbReference>